<evidence type="ECO:0000313" key="2">
    <source>
        <dbReference type="EMBL" id="GAA2943591.1"/>
    </source>
</evidence>
<reference evidence="2 3" key="1">
    <citation type="journal article" date="2019" name="Int. J. Syst. Evol. Microbiol.">
        <title>The Global Catalogue of Microorganisms (GCM) 10K type strain sequencing project: providing services to taxonomists for standard genome sequencing and annotation.</title>
        <authorList>
            <consortium name="The Broad Institute Genomics Platform"/>
            <consortium name="The Broad Institute Genome Sequencing Center for Infectious Disease"/>
            <person name="Wu L."/>
            <person name="Ma J."/>
        </authorList>
    </citation>
    <scope>NUCLEOTIDE SEQUENCE [LARGE SCALE GENOMIC DNA]</scope>
    <source>
        <strain evidence="2 3">JCM 9088</strain>
    </source>
</reference>
<dbReference type="InterPro" id="IPR009081">
    <property type="entry name" value="PP-bd_ACP"/>
</dbReference>
<dbReference type="Gene3D" id="3.40.50.1820">
    <property type="entry name" value="alpha/beta hydrolase"/>
    <property type="match status" value="1"/>
</dbReference>
<dbReference type="Pfam" id="PF00550">
    <property type="entry name" value="PP-binding"/>
    <property type="match status" value="1"/>
</dbReference>
<dbReference type="SUPFAM" id="SSF47336">
    <property type="entry name" value="ACP-like"/>
    <property type="match status" value="1"/>
</dbReference>
<proteinExistence type="predicted"/>
<evidence type="ECO:0000313" key="3">
    <source>
        <dbReference type="Proteomes" id="UP001500403"/>
    </source>
</evidence>
<dbReference type="InterPro" id="IPR036736">
    <property type="entry name" value="ACP-like_sf"/>
</dbReference>
<name>A0ABN3X8V9_9ACTN</name>
<gene>
    <name evidence="2" type="ORF">GCM10010446_31060</name>
</gene>
<dbReference type="Proteomes" id="UP001500403">
    <property type="component" value="Unassembled WGS sequence"/>
</dbReference>
<dbReference type="InterPro" id="IPR029058">
    <property type="entry name" value="AB_hydrolase_fold"/>
</dbReference>
<dbReference type="RefSeq" id="WP_344495431.1">
    <property type="nucleotide sequence ID" value="NZ_BAAAUD010000034.1"/>
</dbReference>
<organism evidence="2 3">
    <name type="scientific">Streptomyces enissocaesilis</name>
    <dbReference type="NCBI Taxonomy" id="332589"/>
    <lineage>
        <taxon>Bacteria</taxon>
        <taxon>Bacillati</taxon>
        <taxon>Actinomycetota</taxon>
        <taxon>Actinomycetes</taxon>
        <taxon>Kitasatosporales</taxon>
        <taxon>Streptomycetaceae</taxon>
        <taxon>Streptomyces</taxon>
        <taxon>Streptomyces rochei group</taxon>
    </lineage>
</organism>
<feature type="domain" description="Carrier" evidence="1">
    <location>
        <begin position="12"/>
        <end position="73"/>
    </location>
</feature>
<keyword evidence="3" id="KW-1185">Reference proteome</keyword>
<sequence>MSDTRAAAEEIVAGSWERHTGMPPAADSNFFADGGTSVGMIRLVQDIGDGLGVALEFADVYAVETYAELCGLIGAQRAATDSPGRTSLRGSA</sequence>
<evidence type="ECO:0000259" key="1">
    <source>
        <dbReference type="Pfam" id="PF00550"/>
    </source>
</evidence>
<protein>
    <recommendedName>
        <fullName evidence="1">Carrier domain-containing protein</fullName>
    </recommendedName>
</protein>
<dbReference type="EMBL" id="BAAAUD010000034">
    <property type="protein sequence ID" value="GAA2943591.1"/>
    <property type="molecule type" value="Genomic_DNA"/>
</dbReference>
<comment type="caution">
    <text evidence="2">The sequence shown here is derived from an EMBL/GenBank/DDBJ whole genome shotgun (WGS) entry which is preliminary data.</text>
</comment>
<accession>A0ABN3X8V9</accession>